<evidence type="ECO:0000313" key="5">
    <source>
        <dbReference type="EMBL" id="CAG2194445.1"/>
    </source>
</evidence>
<dbReference type="InterPro" id="IPR001806">
    <property type="entry name" value="Small_GTPase"/>
</dbReference>
<dbReference type="InterPro" id="IPR013783">
    <property type="entry name" value="Ig-like_fold"/>
</dbReference>
<organism evidence="5 6">
    <name type="scientific">Mytilus edulis</name>
    <name type="common">Blue mussel</name>
    <dbReference type="NCBI Taxonomy" id="6550"/>
    <lineage>
        <taxon>Eukaryota</taxon>
        <taxon>Metazoa</taxon>
        <taxon>Spiralia</taxon>
        <taxon>Lophotrochozoa</taxon>
        <taxon>Mollusca</taxon>
        <taxon>Bivalvia</taxon>
        <taxon>Autobranchia</taxon>
        <taxon>Pteriomorphia</taxon>
        <taxon>Mytilida</taxon>
        <taxon>Mytiloidea</taxon>
        <taxon>Mytilidae</taxon>
        <taxon>Mytilinae</taxon>
        <taxon>Mytilus</taxon>
    </lineage>
</organism>
<comment type="caution">
    <text evidence="5">The sequence shown here is derived from an EMBL/GenBank/DDBJ whole genome shotgun (WGS) entry which is preliminary data.</text>
</comment>
<keyword evidence="6" id="KW-1185">Reference proteome</keyword>
<dbReference type="Gene3D" id="2.60.40.10">
    <property type="entry name" value="Immunoglobulins"/>
    <property type="match status" value="1"/>
</dbReference>
<dbReference type="InterPro" id="IPR036179">
    <property type="entry name" value="Ig-like_dom_sf"/>
</dbReference>
<dbReference type="InterPro" id="IPR013098">
    <property type="entry name" value="Ig_I-set"/>
</dbReference>
<dbReference type="InterPro" id="IPR039788">
    <property type="entry name" value="NOL4/NOL4L"/>
</dbReference>
<dbReference type="Gene3D" id="1.10.10.10">
    <property type="entry name" value="Winged helix-like DNA-binding domain superfamily/Winged helix DNA-binding domain"/>
    <property type="match status" value="1"/>
</dbReference>
<sequence>MKALFKQPLTTETVMEGLNVQFECETEEDSSSVQWFKDDTPITFDTENVKMETLPGHIYKLSISPASLQDSGRYRIEKNMIRSEAILDVKEMPETIKQMSDHDREEFLKATQSGTSKRYNVRVMIVGKGQVGKTCLLRRLMKEQIDDVKSTDGLDIVRKKCQINVDTGEWDLSTPGKDPYCIWSGQNEQFADCGFWDFAGQKEFYATHQTFLSSSAVYLLVVDISEEFKEKTYNRMIEESYDSIGEYIEFWLDNIHCYSTEVDDGSIQYNTNLDLNPPVIIVCTGIDKIQSAAIEERKQNFHDYLGKTLSLSAKRRHLREVHILSNEIPSDYGEEFERLRKDIFDKARTLKNWGDNLPTRWLVLEKEIYTKISVGIYTLSYNEAIKLAMDCSFPNLKQTTSELDSFLKYEHDIGNIIFFEDVKDFIVLDPKWLVDVFKCFVSHQYKRELINMPEWSELEKKWEIVR</sequence>
<dbReference type="GO" id="GO:0005525">
    <property type="term" value="F:GTP binding"/>
    <property type="evidence" value="ECO:0007669"/>
    <property type="project" value="InterPro"/>
</dbReference>
<dbReference type="SUPFAM" id="SSF48726">
    <property type="entry name" value="Immunoglobulin"/>
    <property type="match status" value="1"/>
</dbReference>
<evidence type="ECO:0000256" key="1">
    <source>
        <dbReference type="ARBA" id="ARBA00022737"/>
    </source>
</evidence>
<evidence type="ECO:0000313" key="6">
    <source>
        <dbReference type="Proteomes" id="UP000683360"/>
    </source>
</evidence>
<protein>
    <recommendedName>
        <fullName evidence="7">C-terminal of Roc (COR) domain-containing protein</fullName>
    </recommendedName>
</protein>
<evidence type="ECO:0000256" key="2">
    <source>
        <dbReference type="ARBA" id="ARBA00022741"/>
    </source>
</evidence>
<dbReference type="Pfam" id="PF07679">
    <property type="entry name" value="I-set"/>
    <property type="match status" value="1"/>
</dbReference>
<reference evidence="5" key="1">
    <citation type="submission" date="2021-03" db="EMBL/GenBank/DDBJ databases">
        <authorList>
            <person name="Bekaert M."/>
        </authorList>
    </citation>
    <scope>NUCLEOTIDE SEQUENCE</scope>
</reference>
<gene>
    <name evidence="5" type="ORF">MEDL_9471</name>
</gene>
<dbReference type="InterPro" id="IPR007110">
    <property type="entry name" value="Ig-like_dom"/>
</dbReference>
<proteinExistence type="predicted"/>
<dbReference type="InterPro" id="IPR036388">
    <property type="entry name" value="WH-like_DNA-bd_sf"/>
</dbReference>
<dbReference type="PANTHER" id="PTHR12449:SF18">
    <property type="entry name" value="DEATH DOMAIN-CONTAINING PROTEIN"/>
    <property type="match status" value="1"/>
</dbReference>
<dbReference type="SMART" id="SM00409">
    <property type="entry name" value="IG"/>
    <property type="match status" value="1"/>
</dbReference>
<name>A0A8S3QLE1_MYTED</name>
<dbReference type="PROSITE" id="PS51424">
    <property type="entry name" value="ROC"/>
    <property type="match status" value="1"/>
</dbReference>
<keyword evidence="1" id="KW-0677">Repeat</keyword>
<dbReference type="PANTHER" id="PTHR12449">
    <property type="entry name" value="DEATH DOMAIN-CONTAINING PROTEIN"/>
    <property type="match status" value="1"/>
</dbReference>
<accession>A0A8S3QLE1</accession>
<dbReference type="EMBL" id="CAJPWZ010000479">
    <property type="protein sequence ID" value="CAG2194445.1"/>
    <property type="molecule type" value="Genomic_DNA"/>
</dbReference>
<dbReference type="InterPro" id="IPR003599">
    <property type="entry name" value="Ig_sub"/>
</dbReference>
<evidence type="ECO:0000259" key="4">
    <source>
        <dbReference type="PROSITE" id="PS51424"/>
    </source>
</evidence>
<evidence type="ECO:0008006" key="7">
    <source>
        <dbReference type="Google" id="ProtNLM"/>
    </source>
</evidence>
<dbReference type="AlphaFoldDB" id="A0A8S3QLE1"/>
<dbReference type="Pfam" id="PF00071">
    <property type="entry name" value="Ras"/>
    <property type="match status" value="1"/>
</dbReference>
<dbReference type="Proteomes" id="UP000683360">
    <property type="component" value="Unassembled WGS sequence"/>
</dbReference>
<evidence type="ECO:0000259" key="3">
    <source>
        <dbReference type="PROSITE" id="PS50835"/>
    </source>
</evidence>
<dbReference type="PRINTS" id="PR00449">
    <property type="entry name" value="RASTRNSFRMNG"/>
</dbReference>
<dbReference type="OrthoDB" id="6116593at2759"/>
<dbReference type="GO" id="GO:0003924">
    <property type="term" value="F:GTPase activity"/>
    <property type="evidence" value="ECO:0007669"/>
    <property type="project" value="InterPro"/>
</dbReference>
<dbReference type="Gene3D" id="3.40.50.300">
    <property type="entry name" value="P-loop containing nucleotide triphosphate hydrolases"/>
    <property type="match status" value="1"/>
</dbReference>
<dbReference type="InterPro" id="IPR020859">
    <property type="entry name" value="ROC"/>
</dbReference>
<keyword evidence="2" id="KW-0547">Nucleotide-binding</keyword>
<feature type="domain" description="Ig-like" evidence="3">
    <location>
        <begin position="2"/>
        <end position="74"/>
    </location>
</feature>
<dbReference type="InterPro" id="IPR027417">
    <property type="entry name" value="P-loop_NTPase"/>
</dbReference>
<dbReference type="PROSITE" id="PS50835">
    <property type="entry name" value="IG_LIKE"/>
    <property type="match status" value="1"/>
</dbReference>
<dbReference type="SUPFAM" id="SSF52540">
    <property type="entry name" value="P-loop containing nucleoside triphosphate hydrolases"/>
    <property type="match status" value="1"/>
</dbReference>
<dbReference type="PROSITE" id="PS51419">
    <property type="entry name" value="RAB"/>
    <property type="match status" value="1"/>
</dbReference>
<dbReference type="CDD" id="cd00096">
    <property type="entry name" value="Ig"/>
    <property type="match status" value="1"/>
</dbReference>
<feature type="domain" description="Roc" evidence="4">
    <location>
        <begin position="114"/>
        <end position="350"/>
    </location>
</feature>